<dbReference type="EMBL" id="FNAY01000063">
    <property type="protein sequence ID" value="SDG32536.1"/>
    <property type="molecule type" value="Genomic_DNA"/>
</dbReference>
<dbReference type="AlphaFoldDB" id="A0A1G7TB50"/>
<accession>A0A1G7TB50</accession>
<dbReference type="InterPro" id="IPR012327">
    <property type="entry name" value="MeTrfase_D12"/>
</dbReference>
<dbReference type="Proteomes" id="UP000183812">
    <property type="component" value="Unassembled WGS sequence"/>
</dbReference>
<evidence type="ECO:0000313" key="5">
    <source>
        <dbReference type="Proteomes" id="UP000183812"/>
    </source>
</evidence>
<dbReference type="Gene3D" id="3.40.50.150">
    <property type="entry name" value="Vaccinia Virus protein VP39"/>
    <property type="match status" value="2"/>
</dbReference>
<dbReference type="InterPro" id="IPR029063">
    <property type="entry name" value="SAM-dependent_MTases_sf"/>
</dbReference>
<sequence>MEVGGSLDLSAYERPHVQDMASPFRYPGGKGFLTGYLGAKLSEIDATERHYAEPFCGGAGAAVNLLKSGIAHVIHLNDADIRIYSAWRAMLIETDRFLDRLQSAKVDMEEWDRSIDLIQNADNSKNYSFDLGFATYFVNRTSRSGIILGAGPIGGYTQTGRWKIDARWYRDSMSSRIRWLGTMRDRVHLTNEDALAFMARSRTRLPLRDCLIFVDPPYVQVGSRLYLNAMNEAKHSALADMLQGGTFPNWILTYDNHPLIHKLYAQRRIETISVNYSLRTTRKEKEILVRSF</sequence>
<dbReference type="GO" id="GO:1904047">
    <property type="term" value="F:S-adenosyl-L-methionine binding"/>
    <property type="evidence" value="ECO:0007669"/>
    <property type="project" value="TreeGrafter"/>
</dbReference>
<dbReference type="GO" id="GO:0009007">
    <property type="term" value="F:site-specific DNA-methyltransferase (adenine-specific) activity"/>
    <property type="evidence" value="ECO:0007669"/>
    <property type="project" value="UniProtKB-EC"/>
</dbReference>
<dbReference type="GO" id="GO:0043565">
    <property type="term" value="F:sequence-specific DNA binding"/>
    <property type="evidence" value="ECO:0007669"/>
    <property type="project" value="TreeGrafter"/>
</dbReference>
<dbReference type="GO" id="GO:0009307">
    <property type="term" value="P:DNA restriction-modification system"/>
    <property type="evidence" value="ECO:0007669"/>
    <property type="project" value="InterPro"/>
</dbReference>
<name>A0A1G7TB50_RHOCA</name>
<dbReference type="SUPFAM" id="SSF53335">
    <property type="entry name" value="S-adenosyl-L-methionine-dependent methyltransferases"/>
    <property type="match status" value="1"/>
</dbReference>
<keyword evidence="3" id="KW-0949">S-adenosyl-L-methionine</keyword>
<reference evidence="4 5" key="1">
    <citation type="submission" date="2016-10" db="EMBL/GenBank/DDBJ databases">
        <authorList>
            <person name="de Groot N.N."/>
        </authorList>
    </citation>
    <scope>NUCLEOTIDE SEQUENCE [LARGE SCALE GENOMIC DNA]</scope>
    <source>
        <strain evidence="5">DSM 938 / 37b4</strain>
    </source>
</reference>
<evidence type="ECO:0000256" key="2">
    <source>
        <dbReference type="ARBA" id="ARBA00022679"/>
    </source>
</evidence>
<dbReference type="PIRSF" id="PIRSF000398">
    <property type="entry name" value="M_m6A_EcoRV"/>
    <property type="match status" value="1"/>
</dbReference>
<dbReference type="GO" id="GO:0032259">
    <property type="term" value="P:methylation"/>
    <property type="evidence" value="ECO:0007669"/>
    <property type="project" value="UniProtKB-KW"/>
</dbReference>
<evidence type="ECO:0000313" key="4">
    <source>
        <dbReference type="EMBL" id="SDG32536.1"/>
    </source>
</evidence>
<dbReference type="PANTHER" id="PTHR30481">
    <property type="entry name" value="DNA ADENINE METHYLASE"/>
    <property type="match status" value="1"/>
</dbReference>
<dbReference type="GO" id="GO:0006298">
    <property type="term" value="P:mismatch repair"/>
    <property type="evidence" value="ECO:0007669"/>
    <property type="project" value="TreeGrafter"/>
</dbReference>
<proteinExistence type="predicted"/>
<gene>
    <name evidence="4" type="ORF">SAMN04244550_03772</name>
</gene>
<organism evidence="4 5">
    <name type="scientific">Rhodobacter capsulatus</name>
    <name type="common">Rhodopseudomonas capsulata</name>
    <dbReference type="NCBI Taxonomy" id="1061"/>
    <lineage>
        <taxon>Bacteria</taxon>
        <taxon>Pseudomonadati</taxon>
        <taxon>Pseudomonadota</taxon>
        <taxon>Alphaproteobacteria</taxon>
        <taxon>Rhodobacterales</taxon>
        <taxon>Rhodobacter group</taxon>
        <taxon>Rhodobacter</taxon>
    </lineage>
</organism>
<dbReference type="PANTHER" id="PTHR30481:SF2">
    <property type="entry name" value="SITE-SPECIFIC DNA-METHYLTRANSFERASE (ADENINE-SPECIFIC)"/>
    <property type="match status" value="1"/>
</dbReference>
<protein>
    <submittedName>
        <fullName evidence="4">DNA adenine methylase</fullName>
    </submittedName>
</protein>
<keyword evidence="1 4" id="KW-0489">Methyltransferase</keyword>
<evidence type="ECO:0000256" key="1">
    <source>
        <dbReference type="ARBA" id="ARBA00022603"/>
    </source>
</evidence>
<evidence type="ECO:0000256" key="3">
    <source>
        <dbReference type="ARBA" id="ARBA00022691"/>
    </source>
</evidence>
<dbReference type="Pfam" id="PF02086">
    <property type="entry name" value="MethyltransfD12"/>
    <property type="match status" value="1"/>
</dbReference>
<dbReference type="OrthoDB" id="9805629at2"/>
<dbReference type="InterPro" id="IPR012263">
    <property type="entry name" value="M_m6A_EcoRV"/>
</dbReference>
<keyword evidence="2" id="KW-0808">Transferase</keyword>